<dbReference type="AlphaFoldDB" id="A0AAW1WT12"/>
<feature type="region of interest" description="Disordered" evidence="1">
    <location>
        <begin position="660"/>
        <end position="715"/>
    </location>
</feature>
<dbReference type="GO" id="GO:0005829">
    <property type="term" value="C:cytosol"/>
    <property type="evidence" value="ECO:0007669"/>
    <property type="project" value="TreeGrafter"/>
</dbReference>
<evidence type="ECO:0000313" key="4">
    <source>
        <dbReference type="Proteomes" id="UP001457282"/>
    </source>
</evidence>
<dbReference type="PANTHER" id="PTHR18063:SF6">
    <property type="entry name" value="UBIQUITIN CARBOXYL-TERMINAL HYDROLASE"/>
    <property type="match status" value="1"/>
</dbReference>
<dbReference type="GO" id="GO:0016807">
    <property type="term" value="F:cysteine-type carboxypeptidase activity"/>
    <property type="evidence" value="ECO:0007669"/>
    <property type="project" value="TreeGrafter"/>
</dbReference>
<name>A0AAW1WT12_RUBAR</name>
<feature type="compositionally biased region" description="Low complexity" evidence="1">
    <location>
        <begin position="660"/>
        <end position="675"/>
    </location>
</feature>
<evidence type="ECO:0000313" key="3">
    <source>
        <dbReference type="EMBL" id="KAK9927363.1"/>
    </source>
</evidence>
<keyword evidence="4" id="KW-1185">Reference proteome</keyword>
<reference evidence="3 4" key="1">
    <citation type="journal article" date="2023" name="G3 (Bethesda)">
        <title>A chromosome-length genome assembly and annotation of blackberry (Rubus argutus, cv. 'Hillquist').</title>
        <authorList>
            <person name="Bruna T."/>
            <person name="Aryal R."/>
            <person name="Dudchenko O."/>
            <person name="Sargent D.J."/>
            <person name="Mead D."/>
            <person name="Buti M."/>
            <person name="Cavallini A."/>
            <person name="Hytonen T."/>
            <person name="Andres J."/>
            <person name="Pham M."/>
            <person name="Weisz D."/>
            <person name="Mascagni F."/>
            <person name="Usai G."/>
            <person name="Natali L."/>
            <person name="Bassil N."/>
            <person name="Fernandez G.E."/>
            <person name="Lomsadze A."/>
            <person name="Armour M."/>
            <person name="Olukolu B."/>
            <person name="Poorten T."/>
            <person name="Britton C."/>
            <person name="Davik J."/>
            <person name="Ashrafi H."/>
            <person name="Aiden E.L."/>
            <person name="Borodovsky M."/>
            <person name="Worthington M."/>
        </authorList>
    </citation>
    <scope>NUCLEOTIDE SEQUENCE [LARGE SCALE GENOMIC DNA]</scope>
    <source>
        <strain evidence="3">PI 553951</strain>
    </source>
</reference>
<feature type="compositionally biased region" description="Low complexity" evidence="1">
    <location>
        <begin position="1"/>
        <end position="16"/>
    </location>
</feature>
<feature type="compositionally biased region" description="Polar residues" evidence="1">
    <location>
        <begin position="340"/>
        <end position="357"/>
    </location>
</feature>
<protein>
    <recommendedName>
        <fullName evidence="2">MINDY deubiquitinase domain-containing protein</fullName>
    </recommendedName>
</protein>
<dbReference type="Proteomes" id="UP001457282">
    <property type="component" value="Unassembled WGS sequence"/>
</dbReference>
<feature type="compositionally biased region" description="Low complexity" evidence="1">
    <location>
        <begin position="690"/>
        <end position="704"/>
    </location>
</feature>
<feature type="region of interest" description="Disordered" evidence="1">
    <location>
        <begin position="340"/>
        <end position="360"/>
    </location>
</feature>
<feature type="compositionally biased region" description="Basic and acidic residues" evidence="1">
    <location>
        <begin position="390"/>
        <end position="402"/>
    </location>
</feature>
<evidence type="ECO:0000259" key="2">
    <source>
        <dbReference type="Pfam" id="PF04424"/>
    </source>
</evidence>
<feature type="region of interest" description="Disordered" evidence="1">
    <location>
        <begin position="382"/>
        <end position="412"/>
    </location>
</feature>
<dbReference type="PANTHER" id="PTHR18063">
    <property type="entry name" value="NF-E2 INDUCIBLE PROTEIN"/>
    <property type="match status" value="1"/>
</dbReference>
<gene>
    <name evidence="3" type="ORF">M0R45_024548</name>
</gene>
<dbReference type="GO" id="GO:0071108">
    <property type="term" value="P:protein K48-linked deubiquitination"/>
    <property type="evidence" value="ECO:0007669"/>
    <property type="project" value="TreeGrafter"/>
</dbReference>
<feature type="compositionally biased region" description="Basic and acidic residues" evidence="1">
    <location>
        <begin position="225"/>
        <end position="243"/>
    </location>
</feature>
<dbReference type="GO" id="GO:1990380">
    <property type="term" value="F:K48-linked deubiquitinase activity"/>
    <property type="evidence" value="ECO:0007669"/>
    <property type="project" value="InterPro"/>
</dbReference>
<feature type="compositionally biased region" description="Basic and acidic residues" evidence="1">
    <location>
        <begin position="705"/>
        <end position="715"/>
    </location>
</feature>
<proteinExistence type="predicted"/>
<dbReference type="GO" id="GO:0004843">
    <property type="term" value="F:cysteine-type deubiquitinase activity"/>
    <property type="evidence" value="ECO:0007669"/>
    <property type="project" value="InterPro"/>
</dbReference>
<feature type="region of interest" description="Disordered" evidence="1">
    <location>
        <begin position="220"/>
        <end position="243"/>
    </location>
</feature>
<dbReference type="EMBL" id="JBEDUW010000005">
    <property type="protein sequence ID" value="KAK9927363.1"/>
    <property type="molecule type" value="Genomic_DNA"/>
</dbReference>
<dbReference type="GO" id="GO:0071944">
    <property type="term" value="C:cell periphery"/>
    <property type="evidence" value="ECO:0007669"/>
    <property type="project" value="TreeGrafter"/>
</dbReference>
<feature type="region of interest" description="Disordered" evidence="1">
    <location>
        <begin position="1"/>
        <end position="24"/>
    </location>
</feature>
<feature type="domain" description="MINDY deubiquitinase" evidence="2">
    <location>
        <begin position="28"/>
        <end position="194"/>
    </location>
</feature>
<evidence type="ECO:0000256" key="1">
    <source>
        <dbReference type="SAM" id="MobiDB-lite"/>
    </source>
</evidence>
<dbReference type="InterPro" id="IPR007518">
    <property type="entry name" value="MINDY"/>
</dbReference>
<dbReference type="InterPro" id="IPR033979">
    <property type="entry name" value="MINDY_domain"/>
</dbReference>
<feature type="domain" description="MINDY deubiquitinase" evidence="2">
    <location>
        <begin position="490"/>
        <end position="606"/>
    </location>
</feature>
<sequence>MASPSSEEPQQSQESQQPPPESVKDCVHKTKLIQFLGRTVPIVLQNDNGPCPLLAICNVLSLRNNLNLSADTTEVSQEKLLSLVAERLIDSNSNIDNKDAGYVENQQQNIADAIDLLPRLATGIDVNIKFRRISDFEFTPECAIFDLLDIPLYHGWIVDSQDHDTANAIGSKSYNALMGELVALETQNMENEGKNKNIPEEDCVDFVAATTATLGVPSPCLSKTRSFDESPHSASDEPKVRKGDLEEEAELLMALEMSELPTSVGDPFAASIDAAPLLVSSDESTHLEKVMPVGSGDKSEKHDAAYNNSHQSELSAPDDCNASGNVRSDLISFETTPAQTACSSQLETTEVNDSDQPTDLKSEDLLSKDLVAKITGNESDQIKSAVSLSHGRESESMDENHTDASQGSEKSENQVKLATNAHEIVVINKQNGSNMTDISCLSASNVGSDSSSGRILGIDESEALTSSGEGSEPIYEGEECILDSGTIVFEDREPVYEGEAVLAKQADKGMLRPKDEITPQQGELIRTFLKNNASQLTFYGLFCLQEGLKERELCVFFRNNHFSTMFKINGELYLLATDQGYLNQHDLVWEKLNEVNGDTLFMTGNFKEFKVENHGNENWDESNAVTSTADYLARIDTAASAGFDMNSDLQLAIALQQQEFEQQPQQQQQRQNVQQPSISGNSRMVTGPQVPRNNVRNSSTSSSPRAEKKEKCIVM</sequence>
<organism evidence="3 4">
    <name type="scientific">Rubus argutus</name>
    <name type="common">Southern blackberry</name>
    <dbReference type="NCBI Taxonomy" id="59490"/>
    <lineage>
        <taxon>Eukaryota</taxon>
        <taxon>Viridiplantae</taxon>
        <taxon>Streptophyta</taxon>
        <taxon>Embryophyta</taxon>
        <taxon>Tracheophyta</taxon>
        <taxon>Spermatophyta</taxon>
        <taxon>Magnoliopsida</taxon>
        <taxon>eudicotyledons</taxon>
        <taxon>Gunneridae</taxon>
        <taxon>Pentapetalae</taxon>
        <taxon>rosids</taxon>
        <taxon>fabids</taxon>
        <taxon>Rosales</taxon>
        <taxon>Rosaceae</taxon>
        <taxon>Rosoideae</taxon>
        <taxon>Rosoideae incertae sedis</taxon>
        <taxon>Rubus</taxon>
    </lineage>
</organism>
<dbReference type="Pfam" id="PF04424">
    <property type="entry name" value="MINDY_DUB"/>
    <property type="match status" value="2"/>
</dbReference>
<comment type="caution">
    <text evidence="3">The sequence shown here is derived from an EMBL/GenBank/DDBJ whole genome shotgun (WGS) entry which is preliminary data.</text>
</comment>
<accession>A0AAW1WT12</accession>